<dbReference type="PANTHER" id="PTHR33876:SF4">
    <property type="entry name" value="CHLOROPLAST PROTEIN FOR GROWTH AND FERTILITY 2"/>
    <property type="match status" value="1"/>
</dbReference>
<sequence>MDLNLVTILGIGFVLGIKHSIEPDHVIAVSTMASKTKKLWSTSLTGIFWGIGHTATLFIVGLLLIGFKVALSEKWALTLEMLVGFMLVYLGIKAILSRTTPIHEHRSEKQTYFKSAVIGFIHGLAGSSAMVLLTMNTIDTLWQGAVYIIIFGIGTCIGMMLFTSLLGIPFNAAKDRLLIHKNLVQLTGGISTVFGIFYIYNLGFTEGLFALWF</sequence>
<dbReference type="GO" id="GO:0005886">
    <property type="term" value="C:plasma membrane"/>
    <property type="evidence" value="ECO:0007669"/>
    <property type="project" value="UniProtKB-SubCell"/>
</dbReference>
<gene>
    <name evidence="8" type="ORF">A6K24_11925</name>
</gene>
<dbReference type="EMBL" id="LWSG01000044">
    <property type="protein sequence ID" value="OAS82820.1"/>
    <property type="molecule type" value="Genomic_DNA"/>
</dbReference>
<feature type="transmembrane region" description="Helical" evidence="7">
    <location>
        <begin position="75"/>
        <end position="96"/>
    </location>
</feature>
<dbReference type="STRING" id="152268.A6K24_11925"/>
<evidence type="ECO:0000256" key="3">
    <source>
        <dbReference type="ARBA" id="ARBA00022596"/>
    </source>
</evidence>
<accession>A0A179SPA2</accession>
<evidence type="ECO:0000313" key="8">
    <source>
        <dbReference type="EMBL" id="OAS82820.1"/>
    </source>
</evidence>
<keyword evidence="2 7" id="KW-0813">Transport</keyword>
<dbReference type="AlphaFoldDB" id="A0A179SPA2"/>
<comment type="similarity">
    <text evidence="7">Belongs to the NiCoT transporter (TC 2.A.52) family.</text>
</comment>
<comment type="subcellular location">
    <subcellularLocation>
        <location evidence="7">Cell membrane</location>
        <topology evidence="7">Multi-pass membrane protein</topology>
    </subcellularLocation>
    <subcellularLocation>
        <location evidence="1">Endomembrane system</location>
        <topology evidence="1">Multi-pass membrane protein</topology>
    </subcellularLocation>
</comment>
<evidence type="ECO:0000256" key="2">
    <source>
        <dbReference type="ARBA" id="ARBA00022448"/>
    </source>
</evidence>
<dbReference type="PANTHER" id="PTHR33876">
    <property type="entry name" value="UNNAMED PRODUCT"/>
    <property type="match status" value="1"/>
</dbReference>
<dbReference type="Pfam" id="PF03824">
    <property type="entry name" value="NicO"/>
    <property type="match status" value="1"/>
</dbReference>
<keyword evidence="5 7" id="KW-1133">Transmembrane helix</keyword>
<feature type="transmembrane region" description="Helical" evidence="7">
    <location>
        <begin position="144"/>
        <end position="170"/>
    </location>
</feature>
<dbReference type="Proteomes" id="UP000078534">
    <property type="component" value="Unassembled WGS sequence"/>
</dbReference>
<dbReference type="RefSeq" id="WP_066339395.1">
    <property type="nucleotide sequence ID" value="NZ_LWSG01000044.1"/>
</dbReference>
<evidence type="ECO:0000256" key="1">
    <source>
        <dbReference type="ARBA" id="ARBA00004127"/>
    </source>
</evidence>
<dbReference type="OrthoDB" id="9811044at2"/>
<dbReference type="InterPro" id="IPR052776">
    <property type="entry name" value="Chloro_ReproSupport/MetalTrans"/>
</dbReference>
<evidence type="ECO:0000313" key="9">
    <source>
        <dbReference type="Proteomes" id="UP000078534"/>
    </source>
</evidence>
<proteinExistence type="inferred from homology"/>
<feature type="transmembrane region" description="Helical" evidence="7">
    <location>
        <begin position="47"/>
        <end position="69"/>
    </location>
</feature>
<evidence type="ECO:0000256" key="5">
    <source>
        <dbReference type="ARBA" id="ARBA00022989"/>
    </source>
</evidence>
<feature type="transmembrane region" description="Helical" evidence="7">
    <location>
        <begin position="182"/>
        <end position="200"/>
    </location>
</feature>
<keyword evidence="4 7" id="KW-0812">Transmembrane</keyword>
<keyword evidence="3" id="KW-0533">Nickel</keyword>
<comment type="caution">
    <text evidence="8">The sequence shown here is derived from an EMBL/GenBank/DDBJ whole genome shotgun (WGS) entry which is preliminary data.</text>
</comment>
<organism evidence="8 9">
    <name type="scientific">Metabacillus litoralis</name>
    <dbReference type="NCBI Taxonomy" id="152268"/>
    <lineage>
        <taxon>Bacteria</taxon>
        <taxon>Bacillati</taxon>
        <taxon>Bacillota</taxon>
        <taxon>Bacilli</taxon>
        <taxon>Bacillales</taxon>
        <taxon>Bacillaceae</taxon>
        <taxon>Metabacillus</taxon>
    </lineage>
</organism>
<name>A0A179SPA2_9BACI</name>
<dbReference type="GO" id="GO:0012505">
    <property type="term" value="C:endomembrane system"/>
    <property type="evidence" value="ECO:0007669"/>
    <property type="project" value="UniProtKB-SubCell"/>
</dbReference>
<protein>
    <recommendedName>
        <fullName evidence="7">Nickel/cobalt efflux system</fullName>
    </recommendedName>
</protein>
<keyword evidence="9" id="KW-1185">Reference proteome</keyword>
<feature type="transmembrane region" description="Helical" evidence="7">
    <location>
        <begin position="117"/>
        <end position="138"/>
    </location>
</feature>
<keyword evidence="6 7" id="KW-0472">Membrane</keyword>
<evidence type="ECO:0000256" key="4">
    <source>
        <dbReference type="ARBA" id="ARBA00022692"/>
    </source>
</evidence>
<evidence type="ECO:0000256" key="7">
    <source>
        <dbReference type="RuleBase" id="RU362101"/>
    </source>
</evidence>
<dbReference type="GO" id="GO:0015099">
    <property type="term" value="F:nickel cation transmembrane transporter activity"/>
    <property type="evidence" value="ECO:0007669"/>
    <property type="project" value="UniProtKB-UniRule"/>
</dbReference>
<dbReference type="InterPro" id="IPR011541">
    <property type="entry name" value="Ni/Co_transpt_high_affinity"/>
</dbReference>
<evidence type="ECO:0000256" key="6">
    <source>
        <dbReference type="ARBA" id="ARBA00023136"/>
    </source>
</evidence>
<reference evidence="9" key="1">
    <citation type="submission" date="2016-04" db="EMBL/GenBank/DDBJ databases">
        <authorList>
            <person name="Lyu Z."/>
            <person name="Lyu W."/>
        </authorList>
    </citation>
    <scope>NUCLEOTIDE SEQUENCE [LARGE SCALE GENOMIC DNA]</scope>
    <source>
        <strain evidence="9">C44</strain>
    </source>
</reference>